<accession>A0ABU0L4B9</accession>
<dbReference type="EMBL" id="JAUSWA010000031">
    <property type="protein sequence ID" value="MDQ0496104.1"/>
    <property type="molecule type" value="Genomic_DNA"/>
</dbReference>
<evidence type="ECO:0000313" key="1">
    <source>
        <dbReference type="EMBL" id="MDQ0496104.1"/>
    </source>
</evidence>
<gene>
    <name evidence="1" type="ORF">QOZ95_004290</name>
</gene>
<keyword evidence="2" id="KW-1185">Reference proteome</keyword>
<dbReference type="Proteomes" id="UP001242811">
    <property type="component" value="Unassembled WGS sequence"/>
</dbReference>
<sequence>MPFYIFNNLIGASGVTEHSYGAYYISVPQSIDDNLLQLPEIMNDSLANPDLEGVVSTRRSAETVSVAQSAMRITWEQSAVHSLVDRILK</sequence>
<protein>
    <submittedName>
        <fullName evidence="1">Uncharacterized protein</fullName>
    </submittedName>
</protein>
<evidence type="ECO:0000313" key="2">
    <source>
        <dbReference type="Proteomes" id="UP001242811"/>
    </source>
</evidence>
<proteinExistence type="predicted"/>
<organism evidence="1 2">
    <name type="scientific">Paenibacillus brasilensis</name>
    <dbReference type="NCBI Taxonomy" id="128574"/>
    <lineage>
        <taxon>Bacteria</taxon>
        <taxon>Bacillati</taxon>
        <taxon>Bacillota</taxon>
        <taxon>Bacilli</taxon>
        <taxon>Bacillales</taxon>
        <taxon>Paenibacillaceae</taxon>
        <taxon>Paenibacillus</taxon>
    </lineage>
</organism>
<comment type="caution">
    <text evidence="1">The sequence shown here is derived from an EMBL/GenBank/DDBJ whole genome shotgun (WGS) entry which is preliminary data.</text>
</comment>
<name>A0ABU0L4B9_9BACL</name>
<reference evidence="1 2" key="1">
    <citation type="submission" date="2023-07" db="EMBL/GenBank/DDBJ databases">
        <title>Genomic Encyclopedia of Type Strains, Phase IV (KMG-IV): sequencing the most valuable type-strain genomes for metagenomic binning, comparative biology and taxonomic classification.</title>
        <authorList>
            <person name="Goeker M."/>
        </authorList>
    </citation>
    <scope>NUCLEOTIDE SEQUENCE [LARGE SCALE GENOMIC DNA]</scope>
    <source>
        <strain evidence="1 2">DSM 14914</strain>
    </source>
</reference>